<comment type="caution">
    <text evidence="3">The sequence shown here is derived from an EMBL/GenBank/DDBJ whole genome shotgun (WGS) entry which is preliminary data.</text>
</comment>
<sequence length="345" mass="38302">MKGEINEKLLTKEVDVNAKGEKLKDRLWIENKKMWVVAGPAIFTRFSTFGIHIIGQAFVGHIGSTELAAYALVVTVFLRFTSGILHNEDNLFVSVAYEKKSNNSTTYHFFILFRWFHLLKKTVPLELWYNTVLILLTGNMGNAEVAIDALSICLNINGWEMMISLGFLAAASVRVANELGRGSSKAAKFSIVNIVLTSFSIGFVLFVFFLLFRGRLAYIFTENSDIAAAVGDLSNLLAWSILLNSVQPVLSGVAVGAGWQSIVTYVNIACYYLVGVPVGVVLGYVLDFQVKGVWIGMLFGTFVQTVVLVIITCKTDWDKQVSIAHKRVNKWYVEPEPPIVNQENA</sequence>
<dbReference type="Pfam" id="PF01554">
    <property type="entry name" value="MatE"/>
    <property type="match status" value="1"/>
</dbReference>
<feature type="transmembrane region" description="Helical" evidence="2">
    <location>
        <begin position="34"/>
        <end position="55"/>
    </location>
</feature>
<gene>
    <name evidence="3" type="ORF">RHSIM_Rhsim03G0045000</name>
</gene>
<evidence type="ECO:0000256" key="1">
    <source>
        <dbReference type="ARBA" id="ARBA00010199"/>
    </source>
</evidence>
<dbReference type="Proteomes" id="UP000626092">
    <property type="component" value="Unassembled WGS sequence"/>
</dbReference>
<evidence type="ECO:0000313" key="4">
    <source>
        <dbReference type="Proteomes" id="UP000626092"/>
    </source>
</evidence>
<keyword evidence="2" id="KW-0812">Transmembrane</keyword>
<feature type="transmembrane region" description="Helical" evidence="2">
    <location>
        <begin position="67"/>
        <end position="85"/>
    </location>
</feature>
<protein>
    <submittedName>
        <fullName evidence="3">Uncharacterized protein</fullName>
    </submittedName>
</protein>
<evidence type="ECO:0000313" key="3">
    <source>
        <dbReference type="EMBL" id="KAF7149233.1"/>
    </source>
</evidence>
<keyword evidence="2" id="KW-1133">Transmembrane helix</keyword>
<dbReference type="InterPro" id="IPR002528">
    <property type="entry name" value="MATE_fam"/>
</dbReference>
<name>A0A834LW63_RHOSS</name>
<dbReference type="OrthoDB" id="2126698at2759"/>
<accession>A0A834LW63</accession>
<feature type="transmembrane region" description="Helical" evidence="2">
    <location>
        <begin position="293"/>
        <end position="311"/>
    </location>
</feature>
<proteinExistence type="inferred from homology"/>
<dbReference type="AlphaFoldDB" id="A0A834LW63"/>
<dbReference type="GO" id="GO:0015297">
    <property type="term" value="F:antiporter activity"/>
    <property type="evidence" value="ECO:0007669"/>
    <property type="project" value="InterPro"/>
</dbReference>
<feature type="transmembrane region" description="Helical" evidence="2">
    <location>
        <begin position="262"/>
        <end position="286"/>
    </location>
</feature>
<dbReference type="GO" id="GO:0042910">
    <property type="term" value="F:xenobiotic transmembrane transporter activity"/>
    <property type="evidence" value="ECO:0007669"/>
    <property type="project" value="InterPro"/>
</dbReference>
<evidence type="ECO:0000256" key="2">
    <source>
        <dbReference type="SAM" id="Phobius"/>
    </source>
</evidence>
<organism evidence="3 4">
    <name type="scientific">Rhododendron simsii</name>
    <name type="common">Sims's rhododendron</name>
    <dbReference type="NCBI Taxonomy" id="118357"/>
    <lineage>
        <taxon>Eukaryota</taxon>
        <taxon>Viridiplantae</taxon>
        <taxon>Streptophyta</taxon>
        <taxon>Embryophyta</taxon>
        <taxon>Tracheophyta</taxon>
        <taxon>Spermatophyta</taxon>
        <taxon>Magnoliopsida</taxon>
        <taxon>eudicotyledons</taxon>
        <taxon>Gunneridae</taxon>
        <taxon>Pentapetalae</taxon>
        <taxon>asterids</taxon>
        <taxon>Ericales</taxon>
        <taxon>Ericaceae</taxon>
        <taxon>Ericoideae</taxon>
        <taxon>Rhodoreae</taxon>
        <taxon>Rhododendron</taxon>
    </lineage>
</organism>
<dbReference type="PANTHER" id="PTHR11206">
    <property type="entry name" value="MULTIDRUG RESISTANCE PROTEIN"/>
    <property type="match status" value="1"/>
</dbReference>
<feature type="transmembrane region" description="Helical" evidence="2">
    <location>
        <begin position="189"/>
        <end position="212"/>
    </location>
</feature>
<reference evidence="3" key="1">
    <citation type="submission" date="2019-11" db="EMBL/GenBank/DDBJ databases">
        <authorList>
            <person name="Liu Y."/>
            <person name="Hou J."/>
            <person name="Li T.-Q."/>
            <person name="Guan C.-H."/>
            <person name="Wu X."/>
            <person name="Wu H.-Z."/>
            <person name="Ling F."/>
            <person name="Zhang R."/>
            <person name="Shi X.-G."/>
            <person name="Ren J.-P."/>
            <person name="Chen E.-F."/>
            <person name="Sun J.-M."/>
        </authorList>
    </citation>
    <scope>NUCLEOTIDE SEQUENCE</scope>
    <source>
        <strain evidence="3">Adult_tree_wgs_1</strain>
        <tissue evidence="3">Leaves</tissue>
    </source>
</reference>
<keyword evidence="2" id="KW-0472">Membrane</keyword>
<comment type="similarity">
    <text evidence="1">Belongs to the multi antimicrobial extrusion (MATE) (TC 2.A.66.1) family.</text>
</comment>
<keyword evidence="4" id="KW-1185">Reference proteome</keyword>
<dbReference type="EMBL" id="WJXA01000003">
    <property type="protein sequence ID" value="KAF7149233.1"/>
    <property type="molecule type" value="Genomic_DNA"/>
</dbReference>
<dbReference type="GO" id="GO:0016020">
    <property type="term" value="C:membrane"/>
    <property type="evidence" value="ECO:0007669"/>
    <property type="project" value="InterPro"/>
</dbReference>